<dbReference type="InterPro" id="IPR057428">
    <property type="entry name" value="EFHB_EF-hand_C"/>
</dbReference>
<protein>
    <recommendedName>
        <fullName evidence="1">EFHB C-terminal EF-hand domain-containing protein</fullName>
    </recommendedName>
</protein>
<organism evidence="2">
    <name type="scientific">Strombidium rassoulzadegani</name>
    <dbReference type="NCBI Taxonomy" id="1082188"/>
    <lineage>
        <taxon>Eukaryota</taxon>
        <taxon>Sar</taxon>
        <taxon>Alveolata</taxon>
        <taxon>Ciliophora</taxon>
        <taxon>Intramacronucleata</taxon>
        <taxon>Spirotrichea</taxon>
        <taxon>Oligotrichia</taxon>
        <taxon>Strombidiidae</taxon>
        <taxon>Strombidium</taxon>
    </lineage>
</organism>
<dbReference type="EMBL" id="HBIA01002013">
    <property type="protein sequence ID" value="CAE0229293.1"/>
    <property type="molecule type" value="Transcribed_RNA"/>
</dbReference>
<dbReference type="AlphaFoldDB" id="A0A7S3FSN4"/>
<dbReference type="Pfam" id="PF25325">
    <property type="entry name" value="EF-hand_EFHB_C"/>
    <property type="match status" value="1"/>
</dbReference>
<gene>
    <name evidence="2" type="ORF">SRAS04492_LOCUS1077</name>
</gene>
<evidence type="ECO:0000313" key="2">
    <source>
        <dbReference type="EMBL" id="CAE0229293.1"/>
    </source>
</evidence>
<accession>A0A7S3FSN4</accession>
<proteinExistence type="predicted"/>
<feature type="domain" description="EFHB C-terminal EF-hand" evidence="1">
    <location>
        <begin position="179"/>
        <end position="252"/>
    </location>
</feature>
<reference evidence="2" key="1">
    <citation type="submission" date="2021-01" db="EMBL/GenBank/DDBJ databases">
        <authorList>
            <person name="Corre E."/>
            <person name="Pelletier E."/>
            <person name="Niang G."/>
            <person name="Scheremetjew M."/>
            <person name="Finn R."/>
            <person name="Kale V."/>
            <person name="Holt S."/>
            <person name="Cochrane G."/>
            <person name="Meng A."/>
            <person name="Brown T."/>
            <person name="Cohen L."/>
        </authorList>
    </citation>
    <scope>NUCLEOTIDE SEQUENCE</scope>
    <source>
        <strain evidence="2">Ras09</strain>
    </source>
</reference>
<name>A0A7S3FSN4_9SPIT</name>
<evidence type="ECO:0000259" key="1">
    <source>
        <dbReference type="Pfam" id="PF25325"/>
    </source>
</evidence>
<sequence length="255" mass="29236">MYRKTHGNFAPGEQKKRDYEWKFEPNDHVFGYAEKKVLNGAAMALQSERLEEQYPKTTIVMKTVEDHKAVTSDLLSKSKNLGQGQTERGPNFVHGVKNIQGKDPWNAGRCIHGEPNTQDVKADKDLGFSIKPNCRNVVRNEGDINRSFGIPTIRKDIPNKDFRSVADYQNYGDEPEAVDLLFPSNYSEIGIQETDFRSPRTREEIRLLFEKVGYSYKIGKFNAMYNRAKEIAGSEDDRVSVRHFQIVISEMHSLE</sequence>